<dbReference type="AlphaFoldDB" id="A0A7V2AZQ6"/>
<organism evidence="1">
    <name type="scientific">Rhodothermus marinus</name>
    <name type="common">Rhodothermus obamensis</name>
    <dbReference type="NCBI Taxonomy" id="29549"/>
    <lineage>
        <taxon>Bacteria</taxon>
        <taxon>Pseudomonadati</taxon>
        <taxon>Rhodothermota</taxon>
        <taxon>Rhodothermia</taxon>
        <taxon>Rhodothermales</taxon>
        <taxon>Rhodothermaceae</taxon>
        <taxon>Rhodothermus</taxon>
    </lineage>
</organism>
<sequence>MRIQISFLGAGDYQRCRYQYNGQIYETPYFHEAAQHFFGPDRVLILCTPEAAQKHSAALSDSFEAISIPSGKTEEELWELFTVLTEHVPEGATLIVDVTHSFRTQPMLALAAAYFLRTVRSVQIEHIVYGAFEARDAATGEVPVFDLMPFVQLINWSVAVHQFVHYGQSKDLADLIKDVHKTTYLTPNAKRAKFAAKAASSLKRFAQGLQLVRIQQVHQELAPQLLEALDKVQQDVQTLPSLRPLGVLLDQTQKRIRPLGAAHPFTREGLKSQAALIQLMLDFDLVQQAVTTAREAVVTRYALDRGENPCEKREALERCLGALSRGLQDKNQCDQYSAEERELAELWNTLSNIRNDINHGGMRPHPIAEDKLYKNAREVVQKTAAWITRQADEAASPSSG</sequence>
<dbReference type="InterPro" id="IPR011742">
    <property type="entry name" value="CRISPR-assoc_prot_TM1812"/>
</dbReference>
<name>A0A7V2AZQ6_RHOMR</name>
<dbReference type="SUPFAM" id="SSF160980">
    <property type="entry name" value="SSO1389-like"/>
    <property type="match status" value="1"/>
</dbReference>
<dbReference type="NCBIfam" id="TIGR02221">
    <property type="entry name" value="cas_TM1812"/>
    <property type="match status" value="1"/>
</dbReference>
<dbReference type="CDD" id="cd09732">
    <property type="entry name" value="Csx1_III-U"/>
    <property type="match status" value="1"/>
</dbReference>
<dbReference type="NCBIfam" id="TIGR02549">
    <property type="entry name" value="CRISPR_DxTHG"/>
    <property type="match status" value="1"/>
</dbReference>
<evidence type="ECO:0000313" key="1">
    <source>
        <dbReference type="EMBL" id="HER95639.1"/>
    </source>
</evidence>
<protein>
    <submittedName>
        <fullName evidence="1">TIGR02221 family CRISPR-associated protein</fullName>
    </submittedName>
</protein>
<dbReference type="InterPro" id="IPR013383">
    <property type="entry name" value="CRISPR-assoc_prot_DxTHG_CS"/>
</dbReference>
<gene>
    <name evidence="1" type="ORF">ENO59_03860</name>
</gene>
<reference evidence="1" key="1">
    <citation type="journal article" date="2020" name="mSystems">
        <title>Genome- and Community-Level Interaction Insights into Carbon Utilization and Element Cycling Functions of Hydrothermarchaeota in Hydrothermal Sediment.</title>
        <authorList>
            <person name="Zhou Z."/>
            <person name="Liu Y."/>
            <person name="Xu W."/>
            <person name="Pan J."/>
            <person name="Luo Z.H."/>
            <person name="Li M."/>
        </authorList>
    </citation>
    <scope>NUCLEOTIDE SEQUENCE [LARGE SCALE GENOMIC DNA]</scope>
    <source>
        <strain evidence="1">SpSt-143</strain>
    </source>
</reference>
<dbReference type="EMBL" id="DSGB01000004">
    <property type="protein sequence ID" value="HER95639.1"/>
    <property type="molecule type" value="Genomic_DNA"/>
</dbReference>
<comment type="caution">
    <text evidence="1">The sequence shown here is derived from an EMBL/GenBank/DDBJ whole genome shotgun (WGS) entry which is preliminary data.</text>
</comment>
<accession>A0A7V2AZQ6</accession>
<proteinExistence type="predicted"/>